<dbReference type="PROSITE" id="PS51677">
    <property type="entry name" value="NODB"/>
    <property type="match status" value="1"/>
</dbReference>
<accession>A0A229ULF5</accession>
<dbReference type="PANTHER" id="PTHR34216">
    <property type="match status" value="1"/>
</dbReference>
<name>A0A229ULF5_9BACL</name>
<dbReference type="CDD" id="cd10918">
    <property type="entry name" value="CE4_NodB_like_5s_6s"/>
    <property type="match status" value="1"/>
</dbReference>
<comment type="caution">
    <text evidence="3">The sequence shown here is derived from an EMBL/GenBank/DDBJ whole genome shotgun (WGS) entry which is preliminary data.</text>
</comment>
<dbReference type="Gene3D" id="3.20.20.370">
    <property type="entry name" value="Glycoside hydrolase/deacetylase"/>
    <property type="match status" value="1"/>
</dbReference>
<evidence type="ECO:0000256" key="1">
    <source>
        <dbReference type="ARBA" id="ARBA00022729"/>
    </source>
</evidence>
<gene>
    <name evidence="3" type="ORF">CF651_21120</name>
</gene>
<dbReference type="AlphaFoldDB" id="A0A229ULF5"/>
<feature type="domain" description="NodB homology" evidence="2">
    <location>
        <begin position="91"/>
        <end position="325"/>
    </location>
</feature>
<dbReference type="InterPro" id="IPR051398">
    <property type="entry name" value="Polysacch_Deacetylase"/>
</dbReference>
<dbReference type="GO" id="GO:0005975">
    <property type="term" value="P:carbohydrate metabolic process"/>
    <property type="evidence" value="ECO:0007669"/>
    <property type="project" value="InterPro"/>
</dbReference>
<dbReference type="InterPro" id="IPR011330">
    <property type="entry name" value="Glyco_hydro/deAcase_b/a-brl"/>
</dbReference>
<evidence type="ECO:0000313" key="4">
    <source>
        <dbReference type="Proteomes" id="UP000215509"/>
    </source>
</evidence>
<dbReference type="EMBL" id="NMQW01000033">
    <property type="protein sequence ID" value="OXM84288.1"/>
    <property type="molecule type" value="Genomic_DNA"/>
</dbReference>
<protein>
    <submittedName>
        <fullName evidence="3">Polysaccharide deacetylase</fullName>
    </submittedName>
</protein>
<keyword evidence="4" id="KW-1185">Reference proteome</keyword>
<dbReference type="InterPro" id="IPR002509">
    <property type="entry name" value="NODB_dom"/>
</dbReference>
<dbReference type="Pfam" id="PF01522">
    <property type="entry name" value="Polysacc_deac_1"/>
    <property type="match status" value="1"/>
</dbReference>
<dbReference type="SUPFAM" id="SSF88713">
    <property type="entry name" value="Glycoside hydrolase/deacetylase"/>
    <property type="match status" value="1"/>
</dbReference>
<reference evidence="3 4" key="1">
    <citation type="submission" date="2017-07" db="EMBL/GenBank/DDBJ databases">
        <title>Genome sequencing and assembly of Paenibacillus rigui.</title>
        <authorList>
            <person name="Mayilraj S."/>
        </authorList>
    </citation>
    <scope>NUCLEOTIDE SEQUENCE [LARGE SCALE GENOMIC DNA]</scope>
    <source>
        <strain evidence="3 4">JCM 16352</strain>
    </source>
</reference>
<dbReference type="PANTHER" id="PTHR34216:SF7">
    <property type="entry name" value="POLY-BETA-1,6-N-ACETYL-D-GLUCOSAMINE N-DEACETYLASE"/>
    <property type="match status" value="1"/>
</dbReference>
<keyword evidence="1" id="KW-0732">Signal</keyword>
<dbReference type="OrthoDB" id="9778320at2"/>
<dbReference type="GO" id="GO:0016810">
    <property type="term" value="F:hydrolase activity, acting on carbon-nitrogen (but not peptide) bonds"/>
    <property type="evidence" value="ECO:0007669"/>
    <property type="project" value="InterPro"/>
</dbReference>
<evidence type="ECO:0000259" key="2">
    <source>
        <dbReference type="PROSITE" id="PS51677"/>
    </source>
</evidence>
<proteinExistence type="predicted"/>
<sequence length="384" mass="42564">MNKLTLKAVILSVIGLGLLLPSLDAAKSNVLYKDQVAVIMYHHVDDDAKSGGTITTKLFQDQLTLLKKKGYQFITLRQFKDYMQGASVPNNAVLVTFDDGYESFYVNAYPILKSMRIPAVNFVITNDLENPLASYIPSMSRDDIIEMTSDTNFIDAQCHTHNFHYKLPDGNAALIGRMVNNGKRETDEEYKQRVITDTQACVAKLAELYPEPIDSYAYPYGIYDKTSIGYIHEGGMNYAFTVVPEMVTRQLDPMQLPRINAGNSAISPEGLDTSIMRRVVAPNPPSTEVPLIETMNQLGGKAALSSGGHVSIQYQTLQWSGSVNSSKLTSLSAKPPISIQKPLYMKNNKLYIALKDLETVIGSQIVYNPNVQSFSVQQSPTVKK</sequence>
<dbReference type="RefSeq" id="WP_094016860.1">
    <property type="nucleotide sequence ID" value="NZ_NMQW01000033.1"/>
</dbReference>
<organism evidence="3 4">
    <name type="scientific">Paenibacillus rigui</name>
    <dbReference type="NCBI Taxonomy" id="554312"/>
    <lineage>
        <taxon>Bacteria</taxon>
        <taxon>Bacillati</taxon>
        <taxon>Bacillota</taxon>
        <taxon>Bacilli</taxon>
        <taxon>Bacillales</taxon>
        <taxon>Paenibacillaceae</taxon>
        <taxon>Paenibacillus</taxon>
    </lineage>
</organism>
<evidence type="ECO:0000313" key="3">
    <source>
        <dbReference type="EMBL" id="OXM84288.1"/>
    </source>
</evidence>
<dbReference type="Proteomes" id="UP000215509">
    <property type="component" value="Unassembled WGS sequence"/>
</dbReference>